<feature type="transmembrane region" description="Helical" evidence="1">
    <location>
        <begin position="45"/>
        <end position="66"/>
    </location>
</feature>
<reference evidence="2 3" key="1">
    <citation type="submission" date="2019-03" db="EMBL/GenBank/DDBJ databases">
        <title>Cohnella endophytica sp. nov., a novel endophytic bacterium isolated from bark of Sonneratia apetala.</title>
        <authorList>
            <person name="Tuo L."/>
        </authorList>
    </citation>
    <scope>NUCLEOTIDE SEQUENCE [LARGE SCALE GENOMIC DNA]</scope>
    <source>
        <strain evidence="2 3">CCTCC AB 208254</strain>
    </source>
</reference>
<accession>A0A4Y8M7T9</accession>
<name>A0A4Y8M7T9_9BACL</name>
<sequence>MVRVETKIDAMTDVKATADIAKDIAQEAHISVRSAHHRIDRIDKIINWVGTTIIGAIILAAVAFILKGGLTQ</sequence>
<dbReference type="Proteomes" id="UP000297900">
    <property type="component" value="Unassembled WGS sequence"/>
</dbReference>
<evidence type="ECO:0008006" key="4">
    <source>
        <dbReference type="Google" id="ProtNLM"/>
    </source>
</evidence>
<proteinExistence type="predicted"/>
<gene>
    <name evidence="2" type="ORF">E2980_03460</name>
</gene>
<protein>
    <recommendedName>
        <fullName evidence="4">Hemolysin XhlA</fullName>
    </recommendedName>
</protein>
<evidence type="ECO:0000313" key="3">
    <source>
        <dbReference type="Proteomes" id="UP000297900"/>
    </source>
</evidence>
<keyword evidence="3" id="KW-1185">Reference proteome</keyword>
<keyword evidence="1" id="KW-1133">Transmembrane helix</keyword>
<organism evidence="2 3">
    <name type="scientific">Cohnella luojiensis</name>
    <dbReference type="NCBI Taxonomy" id="652876"/>
    <lineage>
        <taxon>Bacteria</taxon>
        <taxon>Bacillati</taxon>
        <taxon>Bacillota</taxon>
        <taxon>Bacilli</taxon>
        <taxon>Bacillales</taxon>
        <taxon>Paenibacillaceae</taxon>
        <taxon>Cohnella</taxon>
    </lineage>
</organism>
<dbReference type="InterPro" id="IPR019715">
    <property type="entry name" value="Haemolysin_XhlA"/>
</dbReference>
<dbReference type="EMBL" id="SOMN01000002">
    <property type="protein sequence ID" value="TFE30895.1"/>
    <property type="molecule type" value="Genomic_DNA"/>
</dbReference>
<dbReference type="OrthoDB" id="2186744at2"/>
<dbReference type="Pfam" id="PF10779">
    <property type="entry name" value="XhlA"/>
    <property type="match status" value="1"/>
</dbReference>
<comment type="caution">
    <text evidence="2">The sequence shown here is derived from an EMBL/GenBank/DDBJ whole genome shotgun (WGS) entry which is preliminary data.</text>
</comment>
<evidence type="ECO:0000256" key="1">
    <source>
        <dbReference type="SAM" id="Phobius"/>
    </source>
</evidence>
<keyword evidence="1" id="KW-0812">Transmembrane</keyword>
<dbReference type="AlphaFoldDB" id="A0A4Y8M7T9"/>
<evidence type="ECO:0000313" key="2">
    <source>
        <dbReference type="EMBL" id="TFE30895.1"/>
    </source>
</evidence>
<keyword evidence="1" id="KW-0472">Membrane</keyword>